<evidence type="ECO:0000313" key="3">
    <source>
        <dbReference type="EMBL" id="MBE9079990.1"/>
    </source>
</evidence>
<gene>
    <name evidence="3" type="ORF">IQ241_22315</name>
</gene>
<evidence type="ECO:0000256" key="2">
    <source>
        <dbReference type="ARBA" id="ARBA00022738"/>
    </source>
</evidence>
<organism evidence="3 4">
    <name type="scientific">Vasconcelosia minhoensis LEGE 07310</name>
    <dbReference type="NCBI Taxonomy" id="915328"/>
    <lineage>
        <taxon>Bacteria</taxon>
        <taxon>Bacillati</taxon>
        <taxon>Cyanobacteriota</taxon>
        <taxon>Cyanophyceae</taxon>
        <taxon>Nodosilineales</taxon>
        <taxon>Cymatolegaceae</taxon>
        <taxon>Vasconcelosia</taxon>
        <taxon>Vasconcelosia minhoensis</taxon>
    </lineage>
</organism>
<dbReference type="RefSeq" id="WP_193911502.1">
    <property type="nucleotide sequence ID" value="NZ_JADEXG010000077.1"/>
</dbReference>
<dbReference type="EMBL" id="JADEXG010000077">
    <property type="protein sequence ID" value="MBE9079990.1"/>
    <property type="molecule type" value="Genomic_DNA"/>
</dbReference>
<dbReference type="Proteomes" id="UP000636505">
    <property type="component" value="Unassembled WGS sequence"/>
</dbReference>
<keyword evidence="2" id="KW-0605">Phycobilisome</keyword>
<dbReference type="AlphaFoldDB" id="A0A8J7ABK7"/>
<protein>
    <recommendedName>
        <fullName evidence="5">HEAT repeat domain-containing protein</fullName>
    </recommendedName>
</protein>
<proteinExistence type="predicted"/>
<evidence type="ECO:0000313" key="4">
    <source>
        <dbReference type="Proteomes" id="UP000636505"/>
    </source>
</evidence>
<dbReference type="SUPFAM" id="SSF48371">
    <property type="entry name" value="ARM repeat"/>
    <property type="match status" value="1"/>
</dbReference>
<accession>A0A8J7ABK7</accession>
<evidence type="ECO:0008006" key="5">
    <source>
        <dbReference type="Google" id="ProtNLM"/>
    </source>
</evidence>
<keyword evidence="4" id="KW-1185">Reference proteome</keyword>
<reference evidence="3" key="1">
    <citation type="submission" date="2020-10" db="EMBL/GenBank/DDBJ databases">
        <authorList>
            <person name="Castelo-Branco R."/>
            <person name="Eusebio N."/>
            <person name="Adriana R."/>
            <person name="Vieira A."/>
            <person name="Brugerolle De Fraissinette N."/>
            <person name="Rezende De Castro R."/>
            <person name="Schneider M.P."/>
            <person name="Vasconcelos V."/>
            <person name="Leao P.N."/>
        </authorList>
    </citation>
    <scope>NUCLEOTIDE SEQUENCE</scope>
    <source>
        <strain evidence="3">LEGE 07310</strain>
    </source>
</reference>
<dbReference type="InterPro" id="IPR011989">
    <property type="entry name" value="ARM-like"/>
</dbReference>
<keyword evidence="1" id="KW-0042">Antenna complex</keyword>
<dbReference type="Gene3D" id="1.25.10.10">
    <property type="entry name" value="Leucine-rich Repeat Variant"/>
    <property type="match status" value="1"/>
</dbReference>
<evidence type="ECO:0000256" key="1">
    <source>
        <dbReference type="ARBA" id="ARBA00022549"/>
    </source>
</evidence>
<sequence>MAKSRKLEAVQAEIKAVRDRLDPPTEDAIAVLHQALTSKQPVAIAQVARLALNHRLSQLLPELATQFERLMAKGTTTDPNCIAKSAIANTLYQLEYPEAELFLAGIRYAQMEPVWGGETDTAPGLRAVCALGLVRVHYREVMTELADLLADAEIEARIGAARAIAYSENPQGVPLLRLKLHLGDSEPQVLSECFIALLQLAPQPSFPLVAQFLDSSEPAVCELAALALGEARIAEAFEPIKQIWRRTRERELRQSFLLAIATLRTDEAIEFLVRLVEKGNLADAEDAIAALQIYRHTEEIWQTVQTAAQLRPELKL</sequence>
<dbReference type="GO" id="GO:0030089">
    <property type="term" value="C:phycobilisome"/>
    <property type="evidence" value="ECO:0007669"/>
    <property type="project" value="UniProtKB-KW"/>
</dbReference>
<comment type="caution">
    <text evidence="3">The sequence shown here is derived from an EMBL/GenBank/DDBJ whole genome shotgun (WGS) entry which is preliminary data.</text>
</comment>
<name>A0A8J7ABK7_9CYAN</name>
<dbReference type="InterPro" id="IPR016024">
    <property type="entry name" value="ARM-type_fold"/>
</dbReference>